<reference evidence="3" key="1">
    <citation type="journal article" date="2013" name="Genetics">
        <title>The draft genome and transcriptome of Panagrellus redivivus are shaped by the harsh demands of a free-living lifestyle.</title>
        <authorList>
            <person name="Srinivasan J."/>
            <person name="Dillman A.R."/>
            <person name="Macchietto M.G."/>
            <person name="Heikkinen L."/>
            <person name="Lakso M."/>
            <person name="Fracchia K.M."/>
            <person name="Antoshechkin I."/>
            <person name="Mortazavi A."/>
            <person name="Wong G."/>
            <person name="Sternberg P.W."/>
        </authorList>
    </citation>
    <scope>NUCLEOTIDE SEQUENCE [LARGE SCALE GENOMIC DNA]</scope>
    <source>
        <strain evidence="3">MT8872</strain>
    </source>
</reference>
<reference evidence="4" key="2">
    <citation type="submission" date="2020-10" db="UniProtKB">
        <authorList>
            <consortium name="WormBaseParasite"/>
        </authorList>
    </citation>
    <scope>IDENTIFICATION</scope>
</reference>
<dbReference type="WBParaSite" id="Pan_g19411.t1">
    <property type="protein sequence ID" value="Pan_g19411.t1"/>
    <property type="gene ID" value="Pan_g19411"/>
</dbReference>
<protein>
    <submittedName>
        <fullName evidence="4">LITAF domain-containing protein</fullName>
    </submittedName>
</protein>
<evidence type="ECO:0000256" key="2">
    <source>
        <dbReference type="SAM" id="Phobius"/>
    </source>
</evidence>
<feature type="compositionally biased region" description="Basic residues" evidence="1">
    <location>
        <begin position="141"/>
        <end position="150"/>
    </location>
</feature>
<keyword evidence="2" id="KW-1133">Transmembrane helix</keyword>
<feature type="compositionally biased region" description="Polar residues" evidence="1">
    <location>
        <begin position="83"/>
        <end position="104"/>
    </location>
</feature>
<proteinExistence type="predicted"/>
<dbReference type="Proteomes" id="UP000492821">
    <property type="component" value="Unassembled WGS sequence"/>
</dbReference>
<feature type="transmembrane region" description="Helical" evidence="2">
    <location>
        <begin position="185"/>
        <end position="204"/>
    </location>
</feature>
<sequence>MQQKESYFFTPPQTPNDPKRFAHDLASPAPLPDRPYENTVVGGVAQAPGGQAVPTVQYAAPGPPPAPQQPGDQYEQINPPPQGVQNVNLNHLANPNVQQVQLQQHGKPPLKSSESVGRSDDGTTNSKIDTSEADNKQNTTKSRRRLRKNKKIEESAEHPLIMASLVSNDYVKYHKKHDNAIKICLWIYLAYILIVGLGLIAFFLSFTMTYCFGKCGGFKEVDVLPFSRF</sequence>
<feature type="compositionally biased region" description="Polar residues" evidence="1">
    <location>
        <begin position="112"/>
        <end position="128"/>
    </location>
</feature>
<feature type="compositionally biased region" description="Low complexity" evidence="1">
    <location>
        <begin position="40"/>
        <end position="54"/>
    </location>
</feature>
<evidence type="ECO:0000256" key="1">
    <source>
        <dbReference type="SAM" id="MobiDB-lite"/>
    </source>
</evidence>
<feature type="region of interest" description="Disordered" evidence="1">
    <location>
        <begin position="1"/>
        <end position="152"/>
    </location>
</feature>
<dbReference type="AlphaFoldDB" id="A0A7E4VEA6"/>
<organism evidence="3 4">
    <name type="scientific">Panagrellus redivivus</name>
    <name type="common">Microworm</name>
    <dbReference type="NCBI Taxonomy" id="6233"/>
    <lineage>
        <taxon>Eukaryota</taxon>
        <taxon>Metazoa</taxon>
        <taxon>Ecdysozoa</taxon>
        <taxon>Nematoda</taxon>
        <taxon>Chromadorea</taxon>
        <taxon>Rhabditida</taxon>
        <taxon>Tylenchina</taxon>
        <taxon>Panagrolaimomorpha</taxon>
        <taxon>Panagrolaimoidea</taxon>
        <taxon>Panagrolaimidae</taxon>
        <taxon>Panagrellus</taxon>
    </lineage>
</organism>
<keyword evidence="3" id="KW-1185">Reference proteome</keyword>
<evidence type="ECO:0000313" key="3">
    <source>
        <dbReference type="Proteomes" id="UP000492821"/>
    </source>
</evidence>
<keyword evidence="2" id="KW-0472">Membrane</keyword>
<name>A0A7E4VEA6_PANRE</name>
<accession>A0A7E4VEA6</accession>
<evidence type="ECO:0000313" key="4">
    <source>
        <dbReference type="WBParaSite" id="Pan_g19411.t1"/>
    </source>
</evidence>
<keyword evidence="2" id="KW-0812">Transmembrane</keyword>